<protein>
    <submittedName>
        <fullName evidence="1">Uncharacterized protein</fullName>
    </submittedName>
</protein>
<evidence type="ECO:0000313" key="1">
    <source>
        <dbReference type="EMBL" id="KAK3059728.1"/>
    </source>
</evidence>
<dbReference type="Proteomes" id="UP001186974">
    <property type="component" value="Unassembled WGS sequence"/>
</dbReference>
<comment type="caution">
    <text evidence="1">The sequence shown here is derived from an EMBL/GenBank/DDBJ whole genome shotgun (WGS) entry which is preliminary data.</text>
</comment>
<reference evidence="1" key="1">
    <citation type="submission" date="2024-09" db="EMBL/GenBank/DDBJ databases">
        <title>Black Yeasts Isolated from many extreme environments.</title>
        <authorList>
            <person name="Coleine C."/>
            <person name="Stajich J.E."/>
            <person name="Selbmann L."/>
        </authorList>
    </citation>
    <scope>NUCLEOTIDE SEQUENCE</scope>
    <source>
        <strain evidence="1">CCFEE 5737</strain>
    </source>
</reference>
<sequence length="598" mass="67537">MFGHCRAPTWNRDDFTRCFQYDYLQTLFPLIVCGASLLYLLLQLYTTASKSSHPKQYRSINAWHQSRDAAALGDAPVPYSDEDTDEEDEADRNDYLSLQPTKTRESFVEVDKPRAEFWVVTIEESAVLGELGIHLAALVTHAFGNKGRIAEIAGIAIWGYVAVLASIRLLFSTSSRLSFPKLWYHTMFCYLCLWILSVLTFRSAIIHPENNLSRNLKIADFSLVSLLVLIALTSRKGNKAVELEYEDDLEPSKEQTASVLSLATFGWVDAIVWQGFKKTFELQDVWNLAPKDKAAALLMEYRQVKKTNSLAWHLLRHFRRGLIIQALWAALGGLLTFAPTLLLKKILEYVEAPTSTPRNAAWFFVILLFVSGCASALADGQALWVGRKICIRLRAVIIGEIYAKALKRRAAAGTDKVLGEAKKKPEEGEKTSLFKRIMSFGRKKKVEAGKTQEEAESDSQVSSGAIINLMAVDSFKVSEICAYLHFLWASTPVQTIMAVTLLYQILGYSSIAGIGMMIILLPINMTISKQFARIQKLILAATDARINITNEVLSNIRIIKYFAWEDRFMAQVNEKRRVELANLRRRYYWWAAAATVWS</sequence>
<accession>A0ACC3CZS3</accession>
<name>A0ACC3CZS3_9PEZI</name>
<evidence type="ECO:0000313" key="2">
    <source>
        <dbReference type="Proteomes" id="UP001186974"/>
    </source>
</evidence>
<organism evidence="1 2">
    <name type="scientific">Coniosporium uncinatum</name>
    <dbReference type="NCBI Taxonomy" id="93489"/>
    <lineage>
        <taxon>Eukaryota</taxon>
        <taxon>Fungi</taxon>
        <taxon>Dikarya</taxon>
        <taxon>Ascomycota</taxon>
        <taxon>Pezizomycotina</taxon>
        <taxon>Dothideomycetes</taxon>
        <taxon>Dothideomycetes incertae sedis</taxon>
        <taxon>Coniosporium</taxon>
    </lineage>
</organism>
<keyword evidence="2" id="KW-1185">Reference proteome</keyword>
<dbReference type="EMBL" id="JAWDJW010009157">
    <property type="protein sequence ID" value="KAK3059728.1"/>
    <property type="molecule type" value="Genomic_DNA"/>
</dbReference>
<proteinExistence type="predicted"/>
<gene>
    <name evidence="1" type="ORF">LTS18_010181</name>
</gene>
<feature type="non-terminal residue" evidence="1">
    <location>
        <position position="598"/>
    </location>
</feature>